<name>A0A644ZRF9_9ZZZZ</name>
<accession>A0A644ZRF9</accession>
<evidence type="ECO:0000313" key="12">
    <source>
        <dbReference type="EMBL" id="MPM43346.1"/>
    </source>
</evidence>
<reference evidence="12" key="1">
    <citation type="submission" date="2019-08" db="EMBL/GenBank/DDBJ databases">
        <authorList>
            <person name="Kucharzyk K."/>
            <person name="Murdoch R.W."/>
            <person name="Higgins S."/>
            <person name="Loffler F."/>
        </authorList>
    </citation>
    <scope>NUCLEOTIDE SEQUENCE</scope>
</reference>
<protein>
    <submittedName>
        <fullName evidence="12">Putative zinc metalloprotease</fullName>
        <ecNumber evidence="12">3.4.24.-</ecNumber>
    </submittedName>
</protein>
<comment type="subcellular location">
    <subcellularLocation>
        <location evidence="2">Membrane</location>
        <topology evidence="2">Multi-pass membrane protein</topology>
    </subcellularLocation>
</comment>
<keyword evidence="6" id="KW-0862">Zinc</keyword>
<gene>
    <name evidence="12" type="ORF">SDC9_90019</name>
</gene>
<comment type="cofactor">
    <cofactor evidence="1">
        <name>Zn(2+)</name>
        <dbReference type="ChEBI" id="CHEBI:29105"/>
    </cofactor>
</comment>
<evidence type="ECO:0000256" key="3">
    <source>
        <dbReference type="ARBA" id="ARBA00022670"/>
    </source>
</evidence>
<dbReference type="EC" id="3.4.24.-" evidence="12"/>
<evidence type="ECO:0000259" key="11">
    <source>
        <dbReference type="Pfam" id="PF02163"/>
    </source>
</evidence>
<organism evidence="12">
    <name type="scientific">bioreactor metagenome</name>
    <dbReference type="NCBI Taxonomy" id="1076179"/>
    <lineage>
        <taxon>unclassified sequences</taxon>
        <taxon>metagenomes</taxon>
        <taxon>ecological metagenomes</taxon>
    </lineage>
</organism>
<keyword evidence="9 10" id="KW-0472">Membrane</keyword>
<dbReference type="EMBL" id="VSSQ01010070">
    <property type="protein sequence ID" value="MPM43346.1"/>
    <property type="molecule type" value="Genomic_DNA"/>
</dbReference>
<dbReference type="GO" id="GO:0016020">
    <property type="term" value="C:membrane"/>
    <property type="evidence" value="ECO:0007669"/>
    <property type="project" value="UniProtKB-SubCell"/>
</dbReference>
<keyword evidence="3 12" id="KW-0645">Protease</keyword>
<dbReference type="GO" id="GO:0006508">
    <property type="term" value="P:proteolysis"/>
    <property type="evidence" value="ECO:0007669"/>
    <property type="project" value="UniProtKB-KW"/>
</dbReference>
<sequence>MTAFLSVILAFMNILPIPGLDGGHVLFLLVEAISGRKPSDKFLEYAQIAGMFLLIGLVLYANGMDIVRAIFK</sequence>
<dbReference type="PANTHER" id="PTHR42837:SF2">
    <property type="entry name" value="MEMBRANE METALLOPROTEASE ARASP2, CHLOROPLASTIC-RELATED"/>
    <property type="match status" value="1"/>
</dbReference>
<feature type="transmembrane region" description="Helical" evidence="10">
    <location>
        <begin position="6"/>
        <end position="30"/>
    </location>
</feature>
<evidence type="ECO:0000256" key="8">
    <source>
        <dbReference type="ARBA" id="ARBA00023049"/>
    </source>
</evidence>
<dbReference type="Pfam" id="PF02163">
    <property type="entry name" value="Peptidase_M50"/>
    <property type="match status" value="1"/>
</dbReference>
<evidence type="ECO:0000256" key="2">
    <source>
        <dbReference type="ARBA" id="ARBA00004141"/>
    </source>
</evidence>
<dbReference type="InterPro" id="IPR008915">
    <property type="entry name" value="Peptidase_M50"/>
</dbReference>
<evidence type="ECO:0000256" key="5">
    <source>
        <dbReference type="ARBA" id="ARBA00022801"/>
    </source>
</evidence>
<evidence type="ECO:0000256" key="6">
    <source>
        <dbReference type="ARBA" id="ARBA00022833"/>
    </source>
</evidence>
<proteinExistence type="predicted"/>
<feature type="domain" description="Peptidase M50" evidence="11">
    <location>
        <begin position="1"/>
        <end position="56"/>
    </location>
</feature>
<dbReference type="AlphaFoldDB" id="A0A644ZRF9"/>
<evidence type="ECO:0000256" key="7">
    <source>
        <dbReference type="ARBA" id="ARBA00022989"/>
    </source>
</evidence>
<evidence type="ECO:0000256" key="1">
    <source>
        <dbReference type="ARBA" id="ARBA00001947"/>
    </source>
</evidence>
<keyword evidence="7 10" id="KW-1133">Transmembrane helix</keyword>
<dbReference type="InterPro" id="IPR004387">
    <property type="entry name" value="Pept_M50_Zn"/>
</dbReference>
<comment type="caution">
    <text evidence="12">The sequence shown here is derived from an EMBL/GenBank/DDBJ whole genome shotgun (WGS) entry which is preliminary data.</text>
</comment>
<evidence type="ECO:0000256" key="10">
    <source>
        <dbReference type="SAM" id="Phobius"/>
    </source>
</evidence>
<evidence type="ECO:0000256" key="9">
    <source>
        <dbReference type="ARBA" id="ARBA00023136"/>
    </source>
</evidence>
<keyword evidence="4 10" id="KW-0812">Transmembrane</keyword>
<dbReference type="PANTHER" id="PTHR42837">
    <property type="entry name" value="REGULATOR OF SIGMA-E PROTEASE RSEP"/>
    <property type="match status" value="1"/>
</dbReference>
<keyword evidence="8 12" id="KW-0482">Metalloprotease</keyword>
<dbReference type="GO" id="GO:0004222">
    <property type="term" value="F:metalloendopeptidase activity"/>
    <property type="evidence" value="ECO:0007669"/>
    <property type="project" value="InterPro"/>
</dbReference>
<keyword evidence="5 12" id="KW-0378">Hydrolase</keyword>
<feature type="transmembrane region" description="Helical" evidence="10">
    <location>
        <begin position="42"/>
        <end position="61"/>
    </location>
</feature>
<evidence type="ECO:0000256" key="4">
    <source>
        <dbReference type="ARBA" id="ARBA00022692"/>
    </source>
</evidence>